<organism evidence="1 2">
    <name type="scientific">Lutimaribacter degradans</name>
    <dbReference type="NCBI Taxonomy" id="2945989"/>
    <lineage>
        <taxon>Bacteria</taxon>
        <taxon>Pseudomonadati</taxon>
        <taxon>Pseudomonadota</taxon>
        <taxon>Alphaproteobacteria</taxon>
        <taxon>Rhodobacterales</taxon>
        <taxon>Roseobacteraceae</taxon>
        <taxon>Lutimaribacter</taxon>
    </lineage>
</organism>
<gene>
    <name evidence="1" type="ORF">M8744_02820</name>
</gene>
<evidence type="ECO:0000313" key="1">
    <source>
        <dbReference type="EMBL" id="MCM2561070.1"/>
    </source>
</evidence>
<evidence type="ECO:0000313" key="2">
    <source>
        <dbReference type="Proteomes" id="UP001203036"/>
    </source>
</evidence>
<name>A0ACC5ZSA8_9RHOB</name>
<dbReference type="EMBL" id="JAMQGO010000001">
    <property type="protein sequence ID" value="MCM2561070.1"/>
    <property type="molecule type" value="Genomic_DNA"/>
</dbReference>
<proteinExistence type="predicted"/>
<sequence length="110" mass="11731">MKGLIAASLLAPTLPAAAQDLTCTATQQCRGDAPSMCAPSGLTIEVAQTQGPRARLWIDGQGPYAARVSDDTITLDSFNGRYRLTLRNDGAFSYTGNRGKTFTGRCEGRF</sequence>
<dbReference type="Proteomes" id="UP001203036">
    <property type="component" value="Unassembled WGS sequence"/>
</dbReference>
<accession>A0ACC5ZSA8</accession>
<comment type="caution">
    <text evidence="1">The sequence shown here is derived from an EMBL/GenBank/DDBJ whole genome shotgun (WGS) entry which is preliminary data.</text>
</comment>
<reference evidence="1" key="1">
    <citation type="submission" date="2022-06" db="EMBL/GenBank/DDBJ databases">
        <title>Lutimaribacter sp. EGI FJ00013, a novel bacterium isolated from a salt lake sediment enrichment.</title>
        <authorList>
            <person name="Gao L."/>
            <person name="Fang B.-Z."/>
            <person name="Li W.-J."/>
        </authorList>
    </citation>
    <scope>NUCLEOTIDE SEQUENCE</scope>
    <source>
        <strain evidence="1">EGI FJ00013</strain>
    </source>
</reference>
<keyword evidence="2" id="KW-1185">Reference proteome</keyword>
<protein>
    <submittedName>
        <fullName evidence="1">Uncharacterized protein</fullName>
    </submittedName>
</protein>